<comment type="caution">
    <text evidence="4">The sequence shown here is derived from an EMBL/GenBank/DDBJ whole genome shotgun (WGS) entry which is preliminary data.</text>
</comment>
<dbReference type="Pfam" id="PF07848">
    <property type="entry name" value="PaaX"/>
    <property type="match status" value="1"/>
</dbReference>
<dbReference type="PANTHER" id="PTHR30319">
    <property type="entry name" value="PHENYLACETIC ACID REGULATOR-RELATED TRANSCRIPTIONAL REPRESSOR"/>
    <property type="match status" value="1"/>
</dbReference>
<name>A0A853DST4_9MICO</name>
<dbReference type="Proteomes" id="UP000521075">
    <property type="component" value="Unassembled WGS sequence"/>
</dbReference>
<evidence type="ECO:0000259" key="2">
    <source>
        <dbReference type="Pfam" id="PF08223"/>
    </source>
</evidence>
<organism evidence="4 5">
    <name type="scientific">Leifsonia naganoensis</name>
    <dbReference type="NCBI Taxonomy" id="150025"/>
    <lineage>
        <taxon>Bacteria</taxon>
        <taxon>Bacillati</taxon>
        <taxon>Actinomycetota</taxon>
        <taxon>Actinomycetes</taxon>
        <taxon>Micrococcales</taxon>
        <taxon>Microbacteriaceae</taxon>
        <taxon>Leifsonia</taxon>
    </lineage>
</organism>
<dbReference type="InterPro" id="IPR012906">
    <property type="entry name" value="PaaX-like_N"/>
</dbReference>
<dbReference type="AlphaFoldDB" id="A0A853DST4"/>
<evidence type="ECO:0000313" key="5">
    <source>
        <dbReference type="Proteomes" id="UP000521075"/>
    </source>
</evidence>
<dbReference type="Gene3D" id="3.30.70.2650">
    <property type="match status" value="1"/>
</dbReference>
<feature type="domain" description="Transcriptional repressor PaaX-like central Cas2-like" evidence="3">
    <location>
        <begin position="84"/>
        <end position="140"/>
    </location>
</feature>
<dbReference type="PIRSF" id="PIRSF020623">
    <property type="entry name" value="PaaX"/>
    <property type="match status" value="1"/>
</dbReference>
<evidence type="ECO:0000259" key="3">
    <source>
        <dbReference type="Pfam" id="PF20803"/>
    </source>
</evidence>
<dbReference type="PANTHER" id="PTHR30319:SF1">
    <property type="entry name" value="TRANSCRIPTIONAL REPRESSOR PAAX"/>
    <property type="match status" value="1"/>
</dbReference>
<dbReference type="InterPro" id="IPR013225">
    <property type="entry name" value="PaaX_C"/>
</dbReference>
<reference evidence="4 5" key="1">
    <citation type="submission" date="2020-07" db="EMBL/GenBank/DDBJ databases">
        <title>Sequencing the genomes of 1000 actinobacteria strains.</title>
        <authorList>
            <person name="Klenk H.-P."/>
        </authorList>
    </citation>
    <scope>NUCLEOTIDE SEQUENCE [LARGE SCALE GENOMIC DNA]</scope>
    <source>
        <strain evidence="4 5">DSM 15166</strain>
    </source>
</reference>
<feature type="domain" description="Transcriptional repressor PaaX-like N-terminal" evidence="1">
    <location>
        <begin position="1"/>
        <end position="64"/>
    </location>
</feature>
<dbReference type="InterPro" id="IPR011965">
    <property type="entry name" value="PaaX_trns_reg"/>
</dbReference>
<dbReference type="EMBL" id="JACCHJ010000001">
    <property type="protein sequence ID" value="NYK10509.1"/>
    <property type="molecule type" value="Genomic_DNA"/>
</dbReference>
<evidence type="ECO:0000313" key="4">
    <source>
        <dbReference type="EMBL" id="NYK10509.1"/>
    </source>
</evidence>
<dbReference type="InterPro" id="IPR048846">
    <property type="entry name" value="PaaX-like_central"/>
</dbReference>
<dbReference type="InterPro" id="IPR036388">
    <property type="entry name" value="WH-like_DNA-bd_sf"/>
</dbReference>
<gene>
    <name evidence="4" type="ORF">HNR14_002390</name>
</gene>
<accession>A0A853DST4</accession>
<sequence>MTVLGEVWRCDEGVLVPSAAIVDIVSRLGFSEVSVRGALSRMQRKGTLVLHKVGRTTAYRLSEDVLESIPASEVLTMGFGVSTRPWDGTWTVVVYSLTDAQRDRRQTLREWLRWLGFGPVRDGVWISPDADADVTRKALSDLLPPDGLVLRSSIIAGEVMPDRVWSLDRVRDAYVSFIEEFRPSLFSLREGTVSPAEAFVLWNSILGRWRAFPSTDPDLPNTALPVDWPRLEARRIFVTVHDECVPLVENLIRGIVEPYSAELASHVRLLTVEESLAVHSELSARSDRPRALEAIDPALLPSA</sequence>
<protein>
    <submittedName>
        <fullName evidence="4">Phenylacetic acid degradation operon negative regulatory protein</fullName>
    </submittedName>
</protein>
<evidence type="ECO:0000259" key="1">
    <source>
        <dbReference type="Pfam" id="PF07848"/>
    </source>
</evidence>
<dbReference type="Gene3D" id="1.10.10.10">
    <property type="entry name" value="Winged helix-like DNA-binding domain superfamily/Winged helix DNA-binding domain"/>
    <property type="match status" value="1"/>
</dbReference>
<dbReference type="GO" id="GO:0006351">
    <property type="term" value="P:DNA-templated transcription"/>
    <property type="evidence" value="ECO:0007669"/>
    <property type="project" value="InterPro"/>
</dbReference>
<proteinExistence type="predicted"/>
<feature type="domain" description="Transcriptional repressor PaaX-like C-terminal" evidence="2">
    <location>
        <begin position="165"/>
        <end position="246"/>
    </location>
</feature>
<dbReference type="Pfam" id="PF20803">
    <property type="entry name" value="PaaX_M"/>
    <property type="match status" value="1"/>
</dbReference>
<dbReference type="Pfam" id="PF08223">
    <property type="entry name" value="PaaX_C"/>
    <property type="match status" value="1"/>
</dbReference>
<keyword evidence="5" id="KW-1185">Reference proteome</keyword>